<comment type="subcellular location">
    <subcellularLocation>
        <location evidence="1">Nucleus</location>
    </subcellularLocation>
</comment>
<dbReference type="InterPro" id="IPR032675">
    <property type="entry name" value="LRR_dom_sf"/>
</dbReference>
<feature type="region of interest" description="Disordered" evidence="10">
    <location>
        <begin position="1142"/>
        <end position="1161"/>
    </location>
</feature>
<organism evidence="12 13">
    <name type="scientific">Aristolochia fimbriata</name>
    <name type="common">White veined hardy Dutchman's pipe vine</name>
    <dbReference type="NCBI Taxonomy" id="158543"/>
    <lineage>
        <taxon>Eukaryota</taxon>
        <taxon>Viridiplantae</taxon>
        <taxon>Streptophyta</taxon>
        <taxon>Embryophyta</taxon>
        <taxon>Tracheophyta</taxon>
        <taxon>Spermatophyta</taxon>
        <taxon>Magnoliopsida</taxon>
        <taxon>Magnoliidae</taxon>
        <taxon>Piperales</taxon>
        <taxon>Aristolochiaceae</taxon>
        <taxon>Aristolochia</taxon>
    </lineage>
</organism>
<keyword evidence="7" id="KW-0238">DNA-binding</keyword>
<dbReference type="InterPro" id="IPR050390">
    <property type="entry name" value="C5-Methyltransferase"/>
</dbReference>
<dbReference type="SMART" id="SM00439">
    <property type="entry name" value="BAH"/>
    <property type="match status" value="2"/>
</dbReference>
<dbReference type="Proteomes" id="UP000825729">
    <property type="component" value="Unassembled WGS sequence"/>
</dbReference>
<dbReference type="Gene3D" id="2.30.30.490">
    <property type="match status" value="2"/>
</dbReference>
<evidence type="ECO:0000259" key="11">
    <source>
        <dbReference type="PROSITE" id="PS51038"/>
    </source>
</evidence>
<keyword evidence="13" id="KW-1185">Reference proteome</keyword>
<dbReference type="GO" id="GO:0032259">
    <property type="term" value="P:methylation"/>
    <property type="evidence" value="ECO:0007669"/>
    <property type="project" value="UniProtKB-KW"/>
</dbReference>
<dbReference type="Gene3D" id="3.80.10.10">
    <property type="entry name" value="Ribonuclease Inhibitor"/>
    <property type="match status" value="1"/>
</dbReference>
<evidence type="ECO:0000256" key="7">
    <source>
        <dbReference type="ARBA" id="ARBA00023125"/>
    </source>
</evidence>
<dbReference type="GO" id="GO:0003677">
    <property type="term" value="F:DNA binding"/>
    <property type="evidence" value="ECO:0007669"/>
    <property type="project" value="UniProtKB-KW"/>
</dbReference>
<dbReference type="EC" id="2.1.1.37" evidence="2"/>
<evidence type="ECO:0000256" key="9">
    <source>
        <dbReference type="PROSITE-ProRule" id="PRU01016"/>
    </source>
</evidence>
<comment type="caution">
    <text evidence="9">Lacks conserved residue(s) required for the propagation of feature annotation.</text>
</comment>
<feature type="compositionally biased region" description="Basic and acidic residues" evidence="10">
    <location>
        <begin position="1151"/>
        <end position="1161"/>
    </location>
</feature>
<accession>A0AAV7DVL4</accession>
<comment type="similarity">
    <text evidence="9">Belongs to the class I-like SAM-binding methyltransferase superfamily. C5-methyltransferase family.</text>
</comment>
<evidence type="ECO:0000313" key="12">
    <source>
        <dbReference type="EMBL" id="KAG9440685.1"/>
    </source>
</evidence>
<dbReference type="PRINTS" id="PR00105">
    <property type="entry name" value="C5METTRFRASE"/>
</dbReference>
<dbReference type="Gene3D" id="3.40.50.150">
    <property type="entry name" value="Vaccinia Virus protein VP39"/>
    <property type="match status" value="1"/>
</dbReference>
<evidence type="ECO:0000256" key="2">
    <source>
        <dbReference type="ARBA" id="ARBA00011975"/>
    </source>
</evidence>
<evidence type="ECO:0000313" key="13">
    <source>
        <dbReference type="Proteomes" id="UP000825729"/>
    </source>
</evidence>
<gene>
    <name evidence="12" type="ORF">H6P81_020850</name>
</gene>
<feature type="compositionally biased region" description="Basic and acidic residues" evidence="10">
    <location>
        <begin position="736"/>
        <end position="745"/>
    </location>
</feature>
<reference evidence="12 13" key="1">
    <citation type="submission" date="2021-07" db="EMBL/GenBank/DDBJ databases">
        <title>The Aristolochia fimbriata genome: insights into angiosperm evolution, floral development and chemical biosynthesis.</title>
        <authorList>
            <person name="Jiao Y."/>
        </authorList>
    </citation>
    <scope>NUCLEOTIDE SEQUENCE [LARGE SCALE GENOMIC DNA]</scope>
    <source>
        <strain evidence="12">IBCAS-2021</strain>
        <tissue evidence="12">Leaf</tissue>
    </source>
</reference>
<dbReference type="CDD" id="cd22160">
    <property type="entry name" value="F-box_AtFBL13-like"/>
    <property type="match status" value="1"/>
</dbReference>
<keyword evidence="6" id="KW-0677">Repeat</keyword>
<dbReference type="CDD" id="cd04708">
    <property type="entry name" value="BAH_plantDCM_II"/>
    <property type="match status" value="1"/>
</dbReference>
<keyword evidence="4 9" id="KW-0808">Transferase</keyword>
<keyword evidence="8" id="KW-0539">Nucleus</keyword>
<dbReference type="InterPro" id="IPR043151">
    <property type="entry name" value="BAH_sf"/>
</dbReference>
<dbReference type="InterPro" id="IPR036047">
    <property type="entry name" value="F-box-like_dom_sf"/>
</dbReference>
<name>A0AAV7DVL4_ARIFI</name>
<evidence type="ECO:0000256" key="10">
    <source>
        <dbReference type="SAM" id="MobiDB-lite"/>
    </source>
</evidence>
<keyword evidence="3 9" id="KW-0489">Methyltransferase</keyword>
<dbReference type="GO" id="GO:0044027">
    <property type="term" value="P:negative regulation of gene expression via chromosomal CpG island methylation"/>
    <property type="evidence" value="ECO:0007669"/>
    <property type="project" value="TreeGrafter"/>
</dbReference>
<dbReference type="PROSITE" id="PS51038">
    <property type="entry name" value="BAH"/>
    <property type="match status" value="2"/>
</dbReference>
<evidence type="ECO:0000256" key="8">
    <source>
        <dbReference type="ARBA" id="ARBA00023242"/>
    </source>
</evidence>
<dbReference type="GO" id="GO:0005634">
    <property type="term" value="C:nucleus"/>
    <property type="evidence" value="ECO:0007669"/>
    <property type="project" value="UniProtKB-SubCell"/>
</dbReference>
<dbReference type="InterPro" id="IPR053781">
    <property type="entry name" value="F-box_AtFBL13-like"/>
</dbReference>
<evidence type="ECO:0000256" key="1">
    <source>
        <dbReference type="ARBA" id="ARBA00004123"/>
    </source>
</evidence>
<dbReference type="PANTHER" id="PTHR10629">
    <property type="entry name" value="CYTOSINE-SPECIFIC METHYLTRANSFERASE"/>
    <property type="match status" value="1"/>
</dbReference>
<evidence type="ECO:0000256" key="6">
    <source>
        <dbReference type="ARBA" id="ARBA00022737"/>
    </source>
</evidence>
<dbReference type="SUPFAM" id="SSF53335">
    <property type="entry name" value="S-adenosyl-L-methionine-dependent methyltransferases"/>
    <property type="match status" value="1"/>
</dbReference>
<sequence>MPGVCGHDLLSNLPGPLIEEILNWLPLRDAVRTSILSRAWRHHWKTIRRLDFDLRDPDSYLEKPGELLLSVIDHVLSQRSGSIEEFDCRIFSEISGNVGRWLLYLANHGIQHIALRFYHWSMRPTMCDRIFIGATLFKLPSFFFSSCKTIVSLSLFHCELEVIPFPSQITSFSLRTLRLFQVQASNKVFESLFYGFPRLEKLVLYMCIIKGKVKIASPCLRSLTIIDIHRVNMTLTSQQLPGLHKLGLRQIWDQDVSVALHSEWPSLQKMKLSGSGSCPSSLLVAAAACSQIKFSPQFRFNGLVSLSLVIHSTNREENLGLVQVLAGSPHLRRLEIICSARKRDNYCTKTRRRSAPVNETEVMNSTWGVLKELRSFDIVYMTDSEIKYVESILARAPALETLGVHFKGASLLEALNLLPRASPNVKILQLYKMSSYIHIDERELADDYPLPTYYRPSSKEKDEDIFLFVKNKYIAFEEKVPLRALEDWALYNCDCRLVPLELLPLCEAEQDLSIFGSGKVSPINGSPSDCSSSSDEDFSAVFLTPVKQWKFDISYSHWKELKRLNFFSESSIWFRTHRAWYRLGKPSQQYSRWYEQVVKAVKVAIAIDKILQRRCQLSFFDVVGIVAEFKEDFPAYVSSNLDAVERYITVHGQILLHIFPDNNCRHSFVSVLLQKMEEKYHSKLDVKTMILSSGLNNLNPSAALAPVQFKQKAMRATTTRLINRIWREFYSSHYEGEDTNKGDEHEKEEEEEEEIVEEENEEDENGELATLLIQEIKSVEPPILTSETCKLDSAIKEISWDGESKSTMSTGEKVYGGVVIGEIRFSAGSSVVAEINSGSKGQRMIYIEYLFEKSDQGKMAHGRVLQRGCQTVLGNASDEHEVFMTNECLDFDVVAVQQKVIVEIISSKDRGKKFIEAKEGDVKARDLPVKYFCKSLYWPERGAFFDLPLEKMGLGTGICGSCILKEAQKNEQCVHLSEANFAYRNVEYSLLDFVYVAPSHFFEKTEGVIRNNGSNDLHSYVVCQLLKIEVTPQGSQTVKPESATVELRRFFRPEDISADKAYMSDIREVYYSEEIFTLSGGVLEGKCVVRRKREVPYLNGLSAFDHIFFCEYSYDSNDESIKPLPGNFRLRNSAVRMIHGVSSRKRKGKSKVGEPVDDHSEKDSSLLDTLVIFAGCGGLSEGLRHCGVSKIKWAIEDDEHAAATFLLNHQLKRVFFKDNISVILRATIEKFGEKDDCLSTSETAEQAACLGEEKINDLPAPNKVDFIVGSPPSQGFSGKNRISNSTWSMVQCESILAFLSFTDFLRPKFFLMECVRNFLSFIKGQPFRLTLASLLAMGYQVRFGILDSGAFGVSQSCKRTFIWAAASGEILPDWPEPMYVSGSRELKIALPGDVHYAAVRNTAGGAPFRSITVKDTIRDLPSVENGASDLSISYTASPVSWFQKQIRGEEFTLKDHITKEMDELNHSRCQQIPKGLCADWHVLPYMKVLLSSGLIADFRPWHLPNTAERNNQWRGFFGRLDWWGNFPNIADPEPSGKVGTCFHPTQDRIVTVRECARSKGFRDGYVFSGDIKTKYRQIANSVPPPLAFALGRKLLGALKQEHSAS</sequence>
<dbReference type="EMBL" id="JAINDJ010000008">
    <property type="protein sequence ID" value="KAG9440685.1"/>
    <property type="molecule type" value="Genomic_DNA"/>
</dbReference>
<feature type="region of interest" description="Disordered" evidence="10">
    <location>
        <begin position="736"/>
        <end position="766"/>
    </location>
</feature>
<dbReference type="SUPFAM" id="SSF52047">
    <property type="entry name" value="RNI-like"/>
    <property type="match status" value="1"/>
</dbReference>
<dbReference type="Gene3D" id="3.90.120.10">
    <property type="entry name" value="DNA Methylase, subunit A, domain 2"/>
    <property type="match status" value="2"/>
</dbReference>
<feature type="compositionally biased region" description="Acidic residues" evidence="10">
    <location>
        <begin position="746"/>
        <end position="766"/>
    </location>
</feature>
<feature type="domain" description="BAH" evidence="11">
    <location>
        <begin position="823"/>
        <end position="948"/>
    </location>
</feature>
<dbReference type="InterPro" id="IPR022702">
    <property type="entry name" value="Cytosine_MeTrfase1_RFD"/>
</dbReference>
<evidence type="ECO:0000256" key="4">
    <source>
        <dbReference type="ARBA" id="ARBA00022679"/>
    </source>
</evidence>
<comment type="caution">
    <text evidence="12">The sequence shown here is derived from an EMBL/GenBank/DDBJ whole genome shotgun (WGS) entry which is preliminary data.</text>
</comment>
<dbReference type="InterPro" id="IPR029063">
    <property type="entry name" value="SAM-dependent_MTases_sf"/>
</dbReference>
<dbReference type="GO" id="GO:0003886">
    <property type="term" value="F:DNA (cytosine-5-)-methyltransferase activity"/>
    <property type="evidence" value="ECO:0007669"/>
    <property type="project" value="UniProtKB-EC"/>
</dbReference>
<dbReference type="GO" id="GO:0003682">
    <property type="term" value="F:chromatin binding"/>
    <property type="evidence" value="ECO:0007669"/>
    <property type="project" value="InterPro"/>
</dbReference>
<dbReference type="Pfam" id="PF24758">
    <property type="entry name" value="LRR_At5g56370"/>
    <property type="match status" value="1"/>
</dbReference>
<dbReference type="Pfam" id="PF01426">
    <property type="entry name" value="BAH"/>
    <property type="match status" value="2"/>
</dbReference>
<dbReference type="Pfam" id="PF00145">
    <property type="entry name" value="DNA_methylase"/>
    <property type="match status" value="1"/>
</dbReference>
<proteinExistence type="inferred from homology"/>
<dbReference type="InterPro" id="IPR001810">
    <property type="entry name" value="F-box_dom"/>
</dbReference>
<evidence type="ECO:0000256" key="3">
    <source>
        <dbReference type="ARBA" id="ARBA00022603"/>
    </source>
</evidence>
<dbReference type="InterPro" id="IPR055411">
    <property type="entry name" value="LRR_FXL15/At3g58940/PEG3-like"/>
</dbReference>
<keyword evidence="5 9" id="KW-0949">S-adenosyl-L-methionine</keyword>
<dbReference type="InterPro" id="IPR001525">
    <property type="entry name" value="C5_MeTfrase"/>
</dbReference>
<dbReference type="InterPro" id="IPR001025">
    <property type="entry name" value="BAH_dom"/>
</dbReference>
<protein>
    <recommendedName>
        <fullName evidence="2">DNA (cytosine-5-)-methyltransferase</fullName>
        <ecNumber evidence="2">2.1.1.37</ecNumber>
    </recommendedName>
</protein>
<dbReference type="Pfam" id="PF12047">
    <property type="entry name" value="DNMT1-RFD"/>
    <property type="match status" value="1"/>
</dbReference>
<dbReference type="SUPFAM" id="SSF81383">
    <property type="entry name" value="F-box domain"/>
    <property type="match status" value="1"/>
</dbReference>
<dbReference type="PROSITE" id="PS51679">
    <property type="entry name" value="SAM_MT_C5"/>
    <property type="match status" value="1"/>
</dbReference>
<evidence type="ECO:0000256" key="5">
    <source>
        <dbReference type="ARBA" id="ARBA00022691"/>
    </source>
</evidence>
<dbReference type="PANTHER" id="PTHR10629:SF52">
    <property type="entry name" value="DNA (CYTOSINE-5)-METHYLTRANSFERASE 1"/>
    <property type="match status" value="1"/>
</dbReference>
<dbReference type="Pfam" id="PF00646">
    <property type="entry name" value="F-box"/>
    <property type="match status" value="1"/>
</dbReference>
<feature type="domain" description="BAH" evidence="11">
    <location>
        <begin position="986"/>
        <end position="1125"/>
    </location>
</feature>